<protein>
    <recommendedName>
        <fullName evidence="3">Transmembrane protein</fullName>
    </recommendedName>
</protein>
<organism evidence="2">
    <name type="scientific">Medicago truncatula</name>
    <name type="common">Barrel medic</name>
    <name type="synonym">Medicago tribuloides</name>
    <dbReference type="NCBI Taxonomy" id="3880"/>
    <lineage>
        <taxon>Eukaryota</taxon>
        <taxon>Viridiplantae</taxon>
        <taxon>Streptophyta</taxon>
        <taxon>Embryophyta</taxon>
        <taxon>Tracheophyta</taxon>
        <taxon>Spermatophyta</taxon>
        <taxon>Magnoliopsida</taxon>
        <taxon>eudicotyledons</taxon>
        <taxon>Gunneridae</taxon>
        <taxon>Pentapetalae</taxon>
        <taxon>rosids</taxon>
        <taxon>fabids</taxon>
        <taxon>Fabales</taxon>
        <taxon>Fabaceae</taxon>
        <taxon>Papilionoideae</taxon>
        <taxon>50 kb inversion clade</taxon>
        <taxon>NPAAA clade</taxon>
        <taxon>Hologalegina</taxon>
        <taxon>IRL clade</taxon>
        <taxon>Trifolieae</taxon>
        <taxon>Medicago</taxon>
    </lineage>
</organism>
<feature type="signal peptide" evidence="1">
    <location>
        <begin position="1"/>
        <end position="22"/>
    </location>
</feature>
<name>I3STQ1_MEDTR</name>
<evidence type="ECO:0000256" key="1">
    <source>
        <dbReference type="SAM" id="SignalP"/>
    </source>
</evidence>
<dbReference type="AlphaFoldDB" id="I3STQ1"/>
<evidence type="ECO:0008006" key="3">
    <source>
        <dbReference type="Google" id="ProtNLM"/>
    </source>
</evidence>
<feature type="chain" id="PRO_5003679669" description="Transmembrane protein" evidence="1">
    <location>
        <begin position="23"/>
        <end position="35"/>
    </location>
</feature>
<proteinExistence type="evidence at transcript level"/>
<keyword evidence="1" id="KW-0732">Signal</keyword>
<dbReference type="EMBL" id="BT143849">
    <property type="protein sequence ID" value="AFK43643.1"/>
    <property type="molecule type" value="mRNA"/>
</dbReference>
<accession>I3STQ1</accession>
<reference evidence="2" key="1">
    <citation type="submission" date="2012-05" db="EMBL/GenBank/DDBJ databases">
        <authorList>
            <person name="Krishnakumar V."/>
            <person name="Cheung F."/>
            <person name="Xiao Y."/>
            <person name="Chan A."/>
            <person name="Moskal W.A."/>
            <person name="Town C.D."/>
        </authorList>
    </citation>
    <scope>NUCLEOTIDE SEQUENCE</scope>
</reference>
<sequence length="35" mass="3880">MFSTTLAAVTLLLFSVARRRLSQRNTTPTLPTLTT</sequence>
<evidence type="ECO:0000313" key="2">
    <source>
        <dbReference type="EMBL" id="AFK43643.1"/>
    </source>
</evidence>